<dbReference type="InterPro" id="IPR045540">
    <property type="entry name" value="YegS/DAGK_C"/>
</dbReference>
<evidence type="ECO:0000313" key="5">
    <source>
        <dbReference type="Proteomes" id="UP001156856"/>
    </source>
</evidence>
<dbReference type="EMBL" id="BSPK01000112">
    <property type="protein sequence ID" value="GLS67353.1"/>
    <property type="molecule type" value="Genomic_DNA"/>
</dbReference>
<dbReference type="AlphaFoldDB" id="A0A512IZF6"/>
<feature type="domain" description="DAGKc" evidence="1">
    <location>
        <begin position="3"/>
        <end position="136"/>
    </location>
</feature>
<dbReference type="SUPFAM" id="SSF111331">
    <property type="entry name" value="NAD kinase/diacylglycerol kinase-like"/>
    <property type="match status" value="1"/>
</dbReference>
<dbReference type="Gene3D" id="3.40.50.10330">
    <property type="entry name" value="Probable inorganic polyphosphate/atp-NAD kinase, domain 1"/>
    <property type="match status" value="1"/>
</dbReference>
<dbReference type="SMART" id="SM00046">
    <property type="entry name" value="DAGKc"/>
    <property type="match status" value="1"/>
</dbReference>
<keyword evidence="5" id="KW-1185">Reference proteome</keyword>
<dbReference type="InterPro" id="IPR017438">
    <property type="entry name" value="ATP-NAD_kinase_N"/>
</dbReference>
<accession>A0A512IZF6</accession>
<dbReference type="EMBL" id="BJZU01000017">
    <property type="protein sequence ID" value="GEP03094.1"/>
    <property type="molecule type" value="Genomic_DNA"/>
</dbReference>
<dbReference type="RefSeq" id="WP_238179132.1">
    <property type="nucleotide sequence ID" value="NZ_BJZU01000017.1"/>
</dbReference>
<proteinExistence type="predicted"/>
<dbReference type="Pfam" id="PF00781">
    <property type="entry name" value="DAGK_cat"/>
    <property type="match status" value="1"/>
</dbReference>
<dbReference type="Proteomes" id="UP001156856">
    <property type="component" value="Unassembled WGS sequence"/>
</dbReference>
<dbReference type="Pfam" id="PF19279">
    <property type="entry name" value="YegS_C"/>
    <property type="match status" value="1"/>
</dbReference>
<reference evidence="3" key="4">
    <citation type="submission" date="2023-01" db="EMBL/GenBank/DDBJ databases">
        <title>Draft genome sequence of Methylobacterium oxalidis strain NBRC 107715.</title>
        <authorList>
            <person name="Sun Q."/>
            <person name="Mori K."/>
        </authorList>
    </citation>
    <scope>NUCLEOTIDE SEQUENCE</scope>
    <source>
        <strain evidence="3">NBRC 107715</strain>
    </source>
</reference>
<reference evidence="3" key="1">
    <citation type="journal article" date="2014" name="Int. J. Syst. Evol. Microbiol.">
        <title>Complete genome of a new Firmicutes species belonging to the dominant human colonic microbiota ('Ruminococcus bicirculans') reveals two chromosomes and a selective capacity to utilize plant glucans.</title>
        <authorList>
            <consortium name="NISC Comparative Sequencing Program"/>
            <person name="Wegmann U."/>
            <person name="Louis P."/>
            <person name="Goesmann A."/>
            <person name="Henrissat B."/>
            <person name="Duncan S.H."/>
            <person name="Flint H.J."/>
        </authorList>
    </citation>
    <scope>NUCLEOTIDE SEQUENCE</scope>
    <source>
        <strain evidence="3">NBRC 107715</strain>
    </source>
</reference>
<name>A0A512IZF6_9HYPH</name>
<evidence type="ECO:0000313" key="3">
    <source>
        <dbReference type="EMBL" id="GLS67353.1"/>
    </source>
</evidence>
<protein>
    <recommendedName>
        <fullName evidence="1">DAGKc domain-containing protein</fullName>
    </recommendedName>
</protein>
<evidence type="ECO:0000259" key="1">
    <source>
        <dbReference type="PROSITE" id="PS50146"/>
    </source>
</evidence>
<dbReference type="Gene3D" id="2.60.200.40">
    <property type="match status" value="1"/>
</dbReference>
<dbReference type="GO" id="GO:0016301">
    <property type="term" value="F:kinase activity"/>
    <property type="evidence" value="ECO:0007669"/>
    <property type="project" value="InterPro"/>
</dbReference>
<dbReference type="InterPro" id="IPR001206">
    <property type="entry name" value="Diacylglycerol_kinase_cat_dom"/>
</dbReference>
<dbReference type="Proteomes" id="UP000321960">
    <property type="component" value="Unassembled WGS sequence"/>
</dbReference>
<dbReference type="PROSITE" id="PS50146">
    <property type="entry name" value="DAGK"/>
    <property type="match status" value="1"/>
</dbReference>
<gene>
    <name evidence="3" type="ORF">GCM10007888_57370</name>
    <name evidence="2" type="ORF">MOX02_11320</name>
</gene>
<evidence type="ECO:0000313" key="4">
    <source>
        <dbReference type="Proteomes" id="UP000321960"/>
    </source>
</evidence>
<reference evidence="5" key="2">
    <citation type="journal article" date="2019" name="Int. J. Syst. Evol. Microbiol.">
        <title>The Global Catalogue of Microorganisms (GCM) 10K type strain sequencing project: providing services to taxonomists for standard genome sequencing and annotation.</title>
        <authorList>
            <consortium name="The Broad Institute Genomics Platform"/>
            <consortium name="The Broad Institute Genome Sequencing Center for Infectious Disease"/>
            <person name="Wu L."/>
            <person name="Ma J."/>
        </authorList>
    </citation>
    <scope>NUCLEOTIDE SEQUENCE [LARGE SCALE GENOMIC DNA]</scope>
    <source>
        <strain evidence="5">NBRC 107715</strain>
    </source>
</reference>
<reference evidence="2 4" key="3">
    <citation type="submission" date="2019-07" db="EMBL/GenBank/DDBJ databases">
        <title>Whole genome shotgun sequence of Methylobacterium oxalidis NBRC 107715.</title>
        <authorList>
            <person name="Hosoyama A."/>
            <person name="Uohara A."/>
            <person name="Ohji S."/>
            <person name="Ichikawa N."/>
        </authorList>
    </citation>
    <scope>NUCLEOTIDE SEQUENCE [LARGE SCALE GENOMIC DNA]</scope>
    <source>
        <strain evidence="2 4">NBRC 107715</strain>
    </source>
</reference>
<dbReference type="InterPro" id="IPR016064">
    <property type="entry name" value="NAD/diacylglycerol_kinase_sf"/>
</dbReference>
<comment type="caution">
    <text evidence="2">The sequence shown here is derived from an EMBL/GenBank/DDBJ whole genome shotgun (WGS) entry which is preliminary data.</text>
</comment>
<evidence type="ECO:0000313" key="2">
    <source>
        <dbReference type="EMBL" id="GEP03094.1"/>
    </source>
</evidence>
<sequence length="316" mass="33628">MLAHMRISLVINAASGSAGAVPPETIRERLAASGLRIACEPDPGLPLRQRLERAAREPGIGALVVAGGDGTVACAASVLCGSETPLGRLPLGLLPLGTMNLLAKDLGPPLDLDGAVAAIGSGVVRRIDVGAVNGEVFLINSVLGMPARLAHHREAQRGRPSLAGLARWTLGLVRHLGRYPRLSVTARIDGQERRLRVRALAVVNNDYREAPGQILVRASLDGGSLTLYVLPRLSPWRLLRVGLALALALGDWRGLPGVERRAVADLTLSAPRRALRVMNDGEARLLASPLRYRILRRALLVMIPPGPEETGQREPP</sequence>
<organism evidence="2 4">
    <name type="scientific">Methylobacterium oxalidis</name>
    <dbReference type="NCBI Taxonomy" id="944322"/>
    <lineage>
        <taxon>Bacteria</taxon>
        <taxon>Pseudomonadati</taxon>
        <taxon>Pseudomonadota</taxon>
        <taxon>Alphaproteobacteria</taxon>
        <taxon>Hyphomicrobiales</taxon>
        <taxon>Methylobacteriaceae</taxon>
        <taxon>Methylobacterium</taxon>
    </lineage>
</organism>